<dbReference type="InterPro" id="IPR045391">
    <property type="entry name" value="DUF6520"/>
</dbReference>
<gene>
    <name evidence="2" type="ORF">ED312_05740</name>
</gene>
<dbReference type="Pfam" id="PF20130">
    <property type="entry name" value="DUF6520"/>
    <property type="match status" value="1"/>
</dbReference>
<dbReference type="OrthoDB" id="1459974at2"/>
<sequence>MKKSKFLLSLSAFVFACAGAFASINHMAVPADLYAKVNGRCQISCAAIGEFACIVSGALYPSIRDCENEQNTVTIGFLPVE</sequence>
<comment type="caution">
    <text evidence="2">The sequence shown here is derived from an EMBL/GenBank/DDBJ whole genome shotgun (WGS) entry which is preliminary data.</text>
</comment>
<dbReference type="PROSITE" id="PS51257">
    <property type="entry name" value="PROKAR_LIPOPROTEIN"/>
    <property type="match status" value="1"/>
</dbReference>
<dbReference type="AlphaFoldDB" id="A0A3N0ERW7"/>
<evidence type="ECO:0000313" key="3">
    <source>
        <dbReference type="Proteomes" id="UP000267469"/>
    </source>
</evidence>
<keyword evidence="1" id="KW-0732">Signal</keyword>
<name>A0A3N0ERW7_SINP1</name>
<organism evidence="2 3">
    <name type="scientific">Sinomicrobium pectinilyticum</name>
    <dbReference type="NCBI Taxonomy" id="1084421"/>
    <lineage>
        <taxon>Bacteria</taxon>
        <taxon>Pseudomonadati</taxon>
        <taxon>Bacteroidota</taxon>
        <taxon>Flavobacteriia</taxon>
        <taxon>Flavobacteriales</taxon>
        <taxon>Flavobacteriaceae</taxon>
        <taxon>Sinomicrobium</taxon>
    </lineage>
</organism>
<keyword evidence="3" id="KW-1185">Reference proteome</keyword>
<accession>A0A3N0ERW7</accession>
<dbReference type="Proteomes" id="UP000267469">
    <property type="component" value="Unassembled WGS sequence"/>
</dbReference>
<reference evidence="2 3" key="1">
    <citation type="submission" date="2018-10" db="EMBL/GenBank/DDBJ databases">
        <title>Sinomicrobium pectinilyticum sp. nov., a pectinase-producing bacterium isolated from alkaline and saline soil, and emended description of the genus Sinomicrobium.</title>
        <authorList>
            <person name="Cheng B."/>
            <person name="Li C."/>
            <person name="Lai Q."/>
            <person name="Du M."/>
            <person name="Shao Z."/>
            <person name="Xu P."/>
            <person name="Yang C."/>
        </authorList>
    </citation>
    <scope>NUCLEOTIDE SEQUENCE [LARGE SCALE GENOMIC DNA]</scope>
    <source>
        <strain evidence="2 3">5DNS001</strain>
    </source>
</reference>
<evidence type="ECO:0000313" key="2">
    <source>
        <dbReference type="EMBL" id="RNL90678.1"/>
    </source>
</evidence>
<evidence type="ECO:0000256" key="1">
    <source>
        <dbReference type="SAM" id="SignalP"/>
    </source>
</evidence>
<feature type="signal peptide" evidence="1">
    <location>
        <begin position="1"/>
        <end position="22"/>
    </location>
</feature>
<dbReference type="EMBL" id="RJTM01000029">
    <property type="protein sequence ID" value="RNL90678.1"/>
    <property type="molecule type" value="Genomic_DNA"/>
</dbReference>
<proteinExistence type="predicted"/>
<protein>
    <submittedName>
        <fullName evidence="2">Uncharacterized protein</fullName>
    </submittedName>
</protein>
<dbReference type="RefSeq" id="WP_123215056.1">
    <property type="nucleotide sequence ID" value="NZ_RJTM01000029.1"/>
</dbReference>
<feature type="chain" id="PRO_5018011575" evidence="1">
    <location>
        <begin position="23"/>
        <end position="81"/>
    </location>
</feature>